<dbReference type="AlphaFoldDB" id="A0A4R6INR7"/>
<evidence type="ECO:0000313" key="2">
    <source>
        <dbReference type="Proteomes" id="UP000295499"/>
    </source>
</evidence>
<accession>A0A4R6INR7</accession>
<sequence length="105" mass="12371">MGSLEKSQIKIIAIINVINNIKLTEYKSLTYGFDKWIISYNEYPRTVQYADYSRVYVFNVSLDHYVLRNLLMHYNLISEKDLEIESNLSGYLILKYPVSEVPQII</sequence>
<dbReference type="EMBL" id="SNWM01000001">
    <property type="protein sequence ID" value="TDO23761.1"/>
    <property type="molecule type" value="Genomic_DNA"/>
</dbReference>
<dbReference type="Proteomes" id="UP000295499">
    <property type="component" value="Unassembled WGS sequence"/>
</dbReference>
<name>A0A4R6INR7_9SPHI</name>
<keyword evidence="2" id="KW-1185">Reference proteome</keyword>
<evidence type="ECO:0000313" key="1">
    <source>
        <dbReference type="EMBL" id="TDO23761.1"/>
    </source>
</evidence>
<comment type="caution">
    <text evidence="1">The sequence shown here is derived from an EMBL/GenBank/DDBJ whole genome shotgun (WGS) entry which is preliminary data.</text>
</comment>
<proteinExistence type="predicted"/>
<protein>
    <submittedName>
        <fullName evidence="1">Uncharacterized protein</fullName>
    </submittedName>
</protein>
<organism evidence="1 2">
    <name type="scientific">Pedobacter duraquae</name>
    <dbReference type="NCBI Taxonomy" id="425511"/>
    <lineage>
        <taxon>Bacteria</taxon>
        <taxon>Pseudomonadati</taxon>
        <taxon>Bacteroidota</taxon>
        <taxon>Sphingobacteriia</taxon>
        <taxon>Sphingobacteriales</taxon>
        <taxon>Sphingobacteriaceae</taxon>
        <taxon>Pedobacter</taxon>
    </lineage>
</organism>
<reference evidence="1 2" key="1">
    <citation type="submission" date="2019-03" db="EMBL/GenBank/DDBJ databases">
        <title>Genomic Encyclopedia of Archaeal and Bacterial Type Strains, Phase II (KMG-II): from individual species to whole genera.</title>
        <authorList>
            <person name="Goeker M."/>
        </authorList>
    </citation>
    <scope>NUCLEOTIDE SEQUENCE [LARGE SCALE GENOMIC DNA]</scope>
    <source>
        <strain evidence="1 2">DSM 19034</strain>
    </source>
</reference>
<gene>
    <name evidence="1" type="ORF">CLV32_0046</name>
</gene>